<feature type="repeat" description="TPR" evidence="8">
    <location>
        <begin position="168"/>
        <end position="201"/>
    </location>
</feature>
<feature type="domain" description="O-GlcNAc transferase C-terminal" evidence="9">
    <location>
        <begin position="489"/>
        <end position="665"/>
    </location>
</feature>
<dbReference type="PROSITE" id="PS50005">
    <property type="entry name" value="TPR"/>
    <property type="match status" value="3"/>
</dbReference>
<accession>A0ABQ0C5L1</accession>
<protein>
    <recommendedName>
        <fullName evidence="3">protein O-GlcNAc transferase</fullName>
        <ecNumber evidence="3">2.4.1.255</ecNumber>
    </recommendedName>
</protein>
<dbReference type="EMBL" id="BAAFGK010000002">
    <property type="protein sequence ID" value="GAB0056166.1"/>
    <property type="molecule type" value="Genomic_DNA"/>
</dbReference>
<keyword evidence="7 8" id="KW-0802">TPR repeat</keyword>
<dbReference type="PANTHER" id="PTHR44835:SF1">
    <property type="entry name" value="PROTEIN O-GLCNAC TRANSFERASE"/>
    <property type="match status" value="1"/>
</dbReference>
<organism evidence="10 11">
    <name type="scientific">Candidatus Magnetaquiglobus chichijimensis</name>
    <dbReference type="NCBI Taxonomy" id="3141448"/>
    <lineage>
        <taxon>Bacteria</taxon>
        <taxon>Pseudomonadati</taxon>
        <taxon>Pseudomonadota</taxon>
        <taxon>Magnetococcia</taxon>
        <taxon>Magnetococcales</taxon>
        <taxon>Candidatus Magnetaquicoccaceae</taxon>
        <taxon>Candidatus Magnetaquiglobus</taxon>
    </lineage>
</organism>
<dbReference type="SMART" id="SM00028">
    <property type="entry name" value="TPR"/>
    <property type="match status" value="6"/>
</dbReference>
<evidence type="ECO:0000259" key="9">
    <source>
        <dbReference type="Pfam" id="PF13844"/>
    </source>
</evidence>
<dbReference type="PANTHER" id="PTHR44835">
    <property type="entry name" value="UDP-N-ACETYLGLUCOSAMINE--PEPTIDE N-ACETYLGLUCOSAMINYLTRANSFERASE SPINDLY-RELATED"/>
    <property type="match status" value="1"/>
</dbReference>
<evidence type="ECO:0000256" key="7">
    <source>
        <dbReference type="ARBA" id="ARBA00022803"/>
    </source>
</evidence>
<evidence type="ECO:0000256" key="5">
    <source>
        <dbReference type="ARBA" id="ARBA00022679"/>
    </source>
</evidence>
<evidence type="ECO:0000256" key="6">
    <source>
        <dbReference type="ARBA" id="ARBA00022737"/>
    </source>
</evidence>
<dbReference type="GO" id="GO:0006508">
    <property type="term" value="P:proteolysis"/>
    <property type="evidence" value="ECO:0007669"/>
    <property type="project" value="UniProtKB-KW"/>
</dbReference>
<keyword evidence="4" id="KW-0328">Glycosyltransferase</keyword>
<dbReference type="InterPro" id="IPR051939">
    <property type="entry name" value="Glycosyltr_41/O-GlcNAc_trsf"/>
</dbReference>
<gene>
    <name evidence="10" type="primary">bepA_1</name>
    <name evidence="10" type="ORF">SIID45300_00471</name>
</gene>
<dbReference type="Gene3D" id="3.40.50.2000">
    <property type="entry name" value="Glycogen Phosphorylase B"/>
    <property type="match status" value="1"/>
</dbReference>
<keyword evidence="10" id="KW-0378">Hydrolase</keyword>
<proteinExistence type="inferred from homology"/>
<evidence type="ECO:0000256" key="8">
    <source>
        <dbReference type="PROSITE-ProRule" id="PRU00339"/>
    </source>
</evidence>
<comment type="caution">
    <text evidence="10">The sequence shown here is derived from an EMBL/GenBank/DDBJ whole genome shotgun (WGS) entry which is preliminary data.</text>
</comment>
<dbReference type="InterPro" id="IPR019734">
    <property type="entry name" value="TPR_rpt"/>
</dbReference>
<dbReference type="RefSeq" id="WP_420903883.1">
    <property type="nucleotide sequence ID" value="NZ_BAAFGK010000002.1"/>
</dbReference>
<keyword evidence="11" id="KW-1185">Reference proteome</keyword>
<keyword evidence="5" id="KW-0808">Transferase</keyword>
<dbReference type="EC" id="2.4.1.255" evidence="3"/>
<dbReference type="Gene3D" id="1.25.40.10">
    <property type="entry name" value="Tetratricopeptide repeat domain"/>
    <property type="match status" value="2"/>
</dbReference>
<reference evidence="10 11" key="1">
    <citation type="submission" date="2024-09" db="EMBL/GenBank/DDBJ databases">
        <title>Draft genome sequence of Candidatus Magnetaquicoccaceae bacterium FCR-1.</title>
        <authorList>
            <person name="Shimoshige H."/>
            <person name="Shimamura S."/>
            <person name="Taoka A."/>
            <person name="Kobayashi H."/>
            <person name="Maekawa T."/>
        </authorList>
    </citation>
    <scope>NUCLEOTIDE SEQUENCE [LARGE SCALE GENOMIC DNA]</scope>
    <source>
        <strain evidence="10 11">FCR-1</strain>
    </source>
</reference>
<feature type="domain" description="O-GlcNAc transferase C-terminal" evidence="9">
    <location>
        <begin position="262"/>
        <end position="466"/>
    </location>
</feature>
<feature type="repeat" description="TPR" evidence="8">
    <location>
        <begin position="134"/>
        <end position="167"/>
    </location>
</feature>
<keyword evidence="10" id="KW-0645">Protease</keyword>
<comment type="similarity">
    <text evidence="2">Belongs to the glycosyltransferase 41 family. O-GlcNAc transferase subfamily.</text>
</comment>
<feature type="repeat" description="TPR" evidence="8">
    <location>
        <begin position="236"/>
        <end position="269"/>
    </location>
</feature>
<evidence type="ECO:0000256" key="4">
    <source>
        <dbReference type="ARBA" id="ARBA00022676"/>
    </source>
</evidence>
<dbReference type="Gene3D" id="3.40.50.11380">
    <property type="match status" value="1"/>
</dbReference>
<sequence length="684" mass="77190">MSRQLASSQMGDLQKCHATGLTTTPIRMFRPTVDWWKRGLQAHLKGDLVTAESCYLRITPDRPEYVGALGNLSIIRSTQGRLLEAEGFCRRALEIEPDYVNGYVNLANAQLSRGCLSEAERSCRQALLRQADSILALATLGSVLQVSGRLEEAEQVYQTGLSHDPNSRDLWIGLGNMLFNSRRFQEAEVCFQKVLTANPHDTAAMNNLGYVLISIGKLGSAHEILQRAHAKKPADVQILTNLGLVHTELGQHAQADQCYRKILSMHPRHFDVWGNLLYLQNYYLEDPAAALREALQYGKAVARLAQPIVHWPDPGQVDKKLRIGLVSGDFLQHPVGYFLENVLSVMDPNVVEFYAYSNRTLEDDLTQRLKARMARWQSVVGLGDETVARMIHADGVDILLDLSGHSALNRLPVFAWKPAPVQVSWLGYFATTGVLAMDYILGDPINLPEEEAGHFCEKPWRLPDCYLCLTPPDPSPPVSELPVLTHGHFTFGSFNHLGKITDEVIRCWSEILRRVPNSRLMLKGRSFIEPQARELMTRRFAACGIDADRLLLEGASSRELYLTRYHQVDMALDTFPYPGVTTSVEGLWMGVPFVTRKGSRYLAHQGESILSCVGLSEWIAEDCDAYVEKAVAFAADRDGLARLRSELRARAMHSPLFDHRRFAWNLTQAWRRMWRIWCESRQWP</sequence>
<dbReference type="InterPro" id="IPR029489">
    <property type="entry name" value="OGT/SEC/SPY_C"/>
</dbReference>
<evidence type="ECO:0000313" key="10">
    <source>
        <dbReference type="EMBL" id="GAB0056166.1"/>
    </source>
</evidence>
<dbReference type="Proteomes" id="UP001628193">
    <property type="component" value="Unassembled WGS sequence"/>
</dbReference>
<dbReference type="SUPFAM" id="SSF48452">
    <property type="entry name" value="TPR-like"/>
    <property type="match status" value="1"/>
</dbReference>
<dbReference type="GO" id="GO:0008233">
    <property type="term" value="F:peptidase activity"/>
    <property type="evidence" value="ECO:0007669"/>
    <property type="project" value="UniProtKB-KW"/>
</dbReference>
<evidence type="ECO:0000256" key="3">
    <source>
        <dbReference type="ARBA" id="ARBA00011970"/>
    </source>
</evidence>
<evidence type="ECO:0000256" key="1">
    <source>
        <dbReference type="ARBA" id="ARBA00004922"/>
    </source>
</evidence>
<comment type="pathway">
    <text evidence="1">Protein modification; protein glycosylation.</text>
</comment>
<dbReference type="InterPro" id="IPR011990">
    <property type="entry name" value="TPR-like_helical_dom_sf"/>
</dbReference>
<name>A0ABQ0C5L1_9PROT</name>
<evidence type="ECO:0000256" key="2">
    <source>
        <dbReference type="ARBA" id="ARBA00005386"/>
    </source>
</evidence>
<dbReference type="Pfam" id="PF14559">
    <property type="entry name" value="TPR_19"/>
    <property type="match status" value="1"/>
</dbReference>
<dbReference type="Pfam" id="PF13844">
    <property type="entry name" value="Glyco_transf_41"/>
    <property type="match status" value="2"/>
</dbReference>
<evidence type="ECO:0000313" key="11">
    <source>
        <dbReference type="Proteomes" id="UP001628193"/>
    </source>
</evidence>
<keyword evidence="6" id="KW-0677">Repeat</keyword>